<dbReference type="AlphaFoldDB" id="A0A1E3BED1"/>
<sequence length="417" mass="48731">MHVYSNDFALLQNLFGKKAAHRQRLLRRLHYEIDLQIYDEKRACCLERPWESRANNAVFQKGVINIFKTLSRWQLPPLELTLTASSLMDSRRSGSRVLGDPDRWLFRDNYLTLEGIDDVNLPQMMPIVSLKIPNSGRSWQRALPRERVRQFHPVAIDKLVSLLPNLEHLDLELNMPRPKRVELQSKHWLAERAPLTKLKLKGQWLLSPALFERDIEFPHLREVEIECALFTYDGRWYYNGDPSTVQAKYPRTRVTHEFQEDSDSDLSLHSESEQGDRWDSFKDQFRDGENSKHIWRTKPDVQVFNPLIKALVAAILRMPNLQNMIFNIANGEEMAFVGMEMRGLSIEFAGAGTEAWHGMSQLRDNERLNRCYVKLRPQTRWDVPKDILSLCKEYVGDAGEVFVDSLDVQVDNLIKMW</sequence>
<keyword evidence="3" id="KW-1185">Reference proteome</keyword>
<evidence type="ECO:0000313" key="2">
    <source>
        <dbReference type="EMBL" id="ODM19335.1"/>
    </source>
</evidence>
<feature type="region of interest" description="Disordered" evidence="1">
    <location>
        <begin position="260"/>
        <end position="282"/>
    </location>
</feature>
<protein>
    <submittedName>
        <fullName evidence="2">Uncharacterized protein</fullName>
    </submittedName>
</protein>
<dbReference type="EMBL" id="JXNT01000005">
    <property type="protein sequence ID" value="ODM19335.1"/>
    <property type="molecule type" value="Genomic_DNA"/>
</dbReference>
<name>A0A1E3BED1_ASPCR</name>
<accession>A0A1E3BED1</accession>
<dbReference type="VEuPathDB" id="FungiDB:SI65_05953"/>
<organism evidence="2 3">
    <name type="scientific">Aspergillus cristatus</name>
    <name type="common">Chinese Fuzhuan brick tea-fermentation fungus</name>
    <name type="synonym">Eurotium cristatum</name>
    <dbReference type="NCBI Taxonomy" id="573508"/>
    <lineage>
        <taxon>Eukaryota</taxon>
        <taxon>Fungi</taxon>
        <taxon>Dikarya</taxon>
        <taxon>Ascomycota</taxon>
        <taxon>Pezizomycotina</taxon>
        <taxon>Eurotiomycetes</taxon>
        <taxon>Eurotiomycetidae</taxon>
        <taxon>Eurotiales</taxon>
        <taxon>Aspergillaceae</taxon>
        <taxon>Aspergillus</taxon>
        <taxon>Aspergillus subgen. Aspergillus</taxon>
    </lineage>
</organism>
<feature type="compositionally biased region" description="Basic and acidic residues" evidence="1">
    <location>
        <begin position="266"/>
        <end position="282"/>
    </location>
</feature>
<reference evidence="2 3" key="1">
    <citation type="journal article" date="2016" name="BMC Genomics">
        <title>Comparative genomic and transcriptomic analyses of the Fuzhuan brick tea-fermentation fungus Aspergillus cristatus.</title>
        <authorList>
            <person name="Ge Y."/>
            <person name="Wang Y."/>
            <person name="Liu Y."/>
            <person name="Tan Y."/>
            <person name="Ren X."/>
            <person name="Zhang X."/>
            <person name="Hyde K.D."/>
            <person name="Liu Y."/>
            <person name="Liu Z."/>
        </authorList>
    </citation>
    <scope>NUCLEOTIDE SEQUENCE [LARGE SCALE GENOMIC DNA]</scope>
    <source>
        <strain evidence="2 3">GZAAS20.1005</strain>
    </source>
</reference>
<proteinExistence type="predicted"/>
<dbReference type="Proteomes" id="UP000094569">
    <property type="component" value="Unassembled WGS sequence"/>
</dbReference>
<dbReference type="STRING" id="573508.A0A1E3BED1"/>
<dbReference type="OrthoDB" id="5333491at2759"/>
<gene>
    <name evidence="2" type="ORF">SI65_05953</name>
</gene>
<evidence type="ECO:0000313" key="3">
    <source>
        <dbReference type="Proteomes" id="UP000094569"/>
    </source>
</evidence>
<evidence type="ECO:0000256" key="1">
    <source>
        <dbReference type="SAM" id="MobiDB-lite"/>
    </source>
</evidence>
<comment type="caution">
    <text evidence="2">The sequence shown here is derived from an EMBL/GenBank/DDBJ whole genome shotgun (WGS) entry which is preliminary data.</text>
</comment>